<dbReference type="PANTHER" id="PTHR24221">
    <property type="entry name" value="ATP-BINDING CASSETTE SUB-FAMILY B"/>
    <property type="match status" value="1"/>
</dbReference>
<keyword evidence="4 9" id="KW-0812">Transmembrane</keyword>
<evidence type="ECO:0000256" key="5">
    <source>
        <dbReference type="ARBA" id="ARBA00022741"/>
    </source>
</evidence>
<feature type="transmembrane region" description="Helical" evidence="9">
    <location>
        <begin position="294"/>
        <end position="315"/>
    </location>
</feature>
<reference evidence="12 13" key="1">
    <citation type="submission" date="2010-12" db="EMBL/GenBank/DDBJ databases">
        <authorList>
            <person name="Muzny D."/>
            <person name="Qin X."/>
            <person name="Deng J."/>
            <person name="Jiang H."/>
            <person name="Liu Y."/>
            <person name="Qu J."/>
            <person name="Song X.-Z."/>
            <person name="Zhang L."/>
            <person name="Thornton R."/>
            <person name="Coyle M."/>
            <person name="Francisco L."/>
            <person name="Jackson L."/>
            <person name="Javaid M."/>
            <person name="Korchina V."/>
            <person name="Kovar C."/>
            <person name="Mata R."/>
            <person name="Mathew T."/>
            <person name="Ngo R."/>
            <person name="Nguyen L."/>
            <person name="Nguyen N."/>
            <person name="Okwuonu G."/>
            <person name="Ongeri F."/>
            <person name="Pham C."/>
            <person name="Simmons D."/>
            <person name="Wilczek-Boney K."/>
            <person name="Hale W."/>
            <person name="Jakkamsetti A."/>
            <person name="Pham P."/>
            <person name="Ruth R."/>
            <person name="San Lucas F."/>
            <person name="Warren J."/>
            <person name="Zhang J."/>
            <person name="Zhao Z."/>
            <person name="Zhou C."/>
            <person name="Zhu D."/>
            <person name="Lee S."/>
            <person name="Bess C."/>
            <person name="Blankenburg K."/>
            <person name="Forbes L."/>
            <person name="Fu Q."/>
            <person name="Gubbala S."/>
            <person name="Hirani K."/>
            <person name="Jayaseelan J.C."/>
            <person name="Lara F."/>
            <person name="Munidasa M."/>
            <person name="Palculict T."/>
            <person name="Patil S."/>
            <person name="Pu L.-L."/>
            <person name="Saada N."/>
            <person name="Tang L."/>
            <person name="Weissenberger G."/>
            <person name="Zhu Y."/>
            <person name="Hemphill L."/>
            <person name="Shang Y."/>
            <person name="Youmans B."/>
            <person name="Ayvaz T."/>
            <person name="Ross M."/>
            <person name="Santibanez J."/>
            <person name="Aqrawi P."/>
            <person name="Gross S."/>
            <person name="Joshi V."/>
            <person name="Fowler G."/>
            <person name="Nazareth L."/>
            <person name="Reid J."/>
            <person name="Worley K."/>
            <person name="Petrosino J."/>
            <person name="Highlander S."/>
            <person name="Gibbs R."/>
        </authorList>
    </citation>
    <scope>NUCLEOTIDE SEQUENCE [LARGE SCALE GENOMIC DNA]</scope>
    <source>
        <strain evidence="12 13">ATCC 51599</strain>
    </source>
</reference>
<dbReference type="InterPro" id="IPR027417">
    <property type="entry name" value="P-loop_NTPase"/>
</dbReference>
<dbReference type="HOGENOM" id="CLU_000604_84_3_4"/>
<feature type="domain" description="ABC transmembrane type-1" evidence="11">
    <location>
        <begin position="70"/>
        <end position="383"/>
    </location>
</feature>
<evidence type="ECO:0000256" key="3">
    <source>
        <dbReference type="ARBA" id="ARBA00022519"/>
    </source>
</evidence>
<dbReference type="EMBL" id="AEQP01000001">
    <property type="protein sequence ID" value="EFV96007.1"/>
    <property type="molecule type" value="Genomic_DNA"/>
</dbReference>
<keyword evidence="7 9" id="KW-1133">Transmembrane helix</keyword>
<feature type="domain" description="ABC transporter" evidence="10">
    <location>
        <begin position="422"/>
        <end position="677"/>
    </location>
</feature>
<dbReference type="Pfam" id="PF00664">
    <property type="entry name" value="ABC_membrane"/>
    <property type="match status" value="1"/>
</dbReference>
<dbReference type="InterPro" id="IPR003593">
    <property type="entry name" value="AAA+_ATPase"/>
</dbReference>
<evidence type="ECO:0000313" key="13">
    <source>
        <dbReference type="Proteomes" id="UP000011021"/>
    </source>
</evidence>
<dbReference type="InterPro" id="IPR039421">
    <property type="entry name" value="Type_1_exporter"/>
</dbReference>
<evidence type="ECO:0000256" key="4">
    <source>
        <dbReference type="ARBA" id="ARBA00022692"/>
    </source>
</evidence>
<evidence type="ECO:0000313" key="12">
    <source>
        <dbReference type="EMBL" id="EFV96007.1"/>
    </source>
</evidence>
<evidence type="ECO:0000259" key="11">
    <source>
        <dbReference type="PROSITE" id="PS50929"/>
    </source>
</evidence>
<dbReference type="InterPro" id="IPR017871">
    <property type="entry name" value="ABC_transporter-like_CS"/>
</dbReference>
<dbReference type="Proteomes" id="UP000011021">
    <property type="component" value="Unassembled WGS sequence"/>
</dbReference>
<dbReference type="STRING" id="887898.HMPREF0551_0190"/>
<dbReference type="GO" id="GO:0034040">
    <property type="term" value="F:ATPase-coupled lipid transmembrane transporter activity"/>
    <property type="evidence" value="ECO:0007669"/>
    <property type="project" value="TreeGrafter"/>
</dbReference>
<keyword evidence="3" id="KW-0997">Cell inner membrane</keyword>
<dbReference type="SUPFAM" id="SSF52540">
    <property type="entry name" value="P-loop containing nucleoside triphosphate hydrolases"/>
    <property type="match status" value="1"/>
</dbReference>
<dbReference type="Pfam" id="PF00005">
    <property type="entry name" value="ABC_tran"/>
    <property type="match status" value="1"/>
</dbReference>
<feature type="transmembrane region" description="Helical" evidence="9">
    <location>
        <begin position="68"/>
        <end position="89"/>
    </location>
</feature>
<dbReference type="GO" id="GO:0016887">
    <property type="term" value="F:ATP hydrolysis activity"/>
    <property type="evidence" value="ECO:0007669"/>
    <property type="project" value="InterPro"/>
</dbReference>
<keyword evidence="13" id="KW-1185">Reference proteome</keyword>
<dbReference type="SMART" id="SM00382">
    <property type="entry name" value="AAA"/>
    <property type="match status" value="1"/>
</dbReference>
<dbReference type="Gene3D" id="1.20.1560.10">
    <property type="entry name" value="ABC transporter type 1, transmembrane domain"/>
    <property type="match status" value="1"/>
</dbReference>
<dbReference type="InterPro" id="IPR003439">
    <property type="entry name" value="ABC_transporter-like_ATP-bd"/>
</dbReference>
<evidence type="ECO:0000259" key="10">
    <source>
        <dbReference type="PROSITE" id="PS50893"/>
    </source>
</evidence>
<dbReference type="InterPro" id="IPR036640">
    <property type="entry name" value="ABC1_TM_sf"/>
</dbReference>
<protein>
    <submittedName>
        <fullName evidence="12">ABC transporter, ATP-binding protein</fullName>
    </submittedName>
</protein>
<dbReference type="PROSITE" id="PS50929">
    <property type="entry name" value="ABC_TM1F"/>
    <property type="match status" value="1"/>
</dbReference>
<dbReference type="SUPFAM" id="SSF90123">
    <property type="entry name" value="ABC transporter transmembrane region"/>
    <property type="match status" value="1"/>
</dbReference>
<name>E7RUM4_9BURK</name>
<sequence length="689" mass="72710">MSFGSDAFPRLPAGSFVFMKDRSTAGSHHASGKSATDKTGSDRGNPQLGIGFLYRELWRFADGRRSTLMWAVLLLIGSQGFKLAVPALAGTALNTLQAQGLAGLSQAAQMVALVFLATLASWLMHGPGRILERNVALVVRQRVSTDLMERLYAAPLAWHETQHGVETAHRVQQTTRALYDFAQSQFIYLQSVVRLVGPVVALWLISPWVGVVAVVGYLVLAAIIVAFDKVMMRLAREENAADREYWASLSDGLVNVLSVLALRLQRGVLKLVETRLDAVFAPVRRAIVYNEGKWATVDLLNCVLWIVLLSLYVWLSMQGMVPAGPEVQAATDAAAGAAGSAASAADGAAEGVRIGNLFMVYEYALQAGSVITGVAAHFQSLTRQKVDYTSGDEIRALPLPAEKVAAVGSPEAAAIPEDWQQLKLSSVVFERQPADPSNPEAVGGSLTGIDLQLQRGKRYALVGPSGSGKTTLLRLLAGLYAPSAGQLQADGQGPLPAAAVAPALRSVATLLPQDAELFGGTLRENLAMADAVGGNAEAAQRTGDSHYARALETAQASAFVAKMPGGLDAKVTARGGNLSGGQRQRVAIARALVAAEASSLLLLDEPTSALDPSTEAALIESFFEARADATIVASIHRPSLLPKFDALIMVEAGRVVATGPLGTIHSDSPQLAAFLKQGEEAAASMKRKG</sequence>
<keyword evidence="6 12" id="KW-0067">ATP-binding</keyword>
<dbReference type="InterPro" id="IPR011527">
    <property type="entry name" value="ABC1_TM_dom"/>
</dbReference>
<comment type="caution">
    <text evidence="12">The sequence shown here is derived from an EMBL/GenBank/DDBJ whole genome shotgun (WGS) entry which is preliminary data.</text>
</comment>
<feature type="transmembrane region" description="Helical" evidence="9">
    <location>
        <begin position="101"/>
        <end position="123"/>
    </location>
</feature>
<organism evidence="12 13">
    <name type="scientific">Lautropia mirabilis ATCC 51599</name>
    <dbReference type="NCBI Taxonomy" id="887898"/>
    <lineage>
        <taxon>Bacteria</taxon>
        <taxon>Pseudomonadati</taxon>
        <taxon>Pseudomonadota</taxon>
        <taxon>Betaproteobacteria</taxon>
        <taxon>Burkholderiales</taxon>
        <taxon>Burkholderiaceae</taxon>
        <taxon>Lautropia</taxon>
    </lineage>
</organism>
<evidence type="ECO:0000256" key="1">
    <source>
        <dbReference type="ARBA" id="ARBA00004651"/>
    </source>
</evidence>
<dbReference type="PROSITE" id="PS00211">
    <property type="entry name" value="ABC_TRANSPORTER_1"/>
    <property type="match status" value="1"/>
</dbReference>
<keyword evidence="2" id="KW-1003">Cell membrane</keyword>
<proteinExistence type="predicted"/>
<feature type="transmembrane region" description="Helical" evidence="9">
    <location>
        <begin position="211"/>
        <end position="227"/>
    </location>
</feature>
<dbReference type="GO" id="GO:0005886">
    <property type="term" value="C:plasma membrane"/>
    <property type="evidence" value="ECO:0007669"/>
    <property type="project" value="UniProtKB-SubCell"/>
</dbReference>
<dbReference type="eggNOG" id="COG1132">
    <property type="taxonomic scope" value="Bacteria"/>
</dbReference>
<dbReference type="Gene3D" id="3.40.50.300">
    <property type="entry name" value="P-loop containing nucleotide triphosphate hydrolases"/>
    <property type="match status" value="1"/>
</dbReference>
<evidence type="ECO:0000256" key="8">
    <source>
        <dbReference type="ARBA" id="ARBA00023136"/>
    </source>
</evidence>
<evidence type="ECO:0000256" key="9">
    <source>
        <dbReference type="SAM" id="Phobius"/>
    </source>
</evidence>
<keyword evidence="5" id="KW-0547">Nucleotide-binding</keyword>
<comment type="subcellular location">
    <subcellularLocation>
        <location evidence="1">Cell membrane</location>
        <topology evidence="1">Multi-pass membrane protein</topology>
    </subcellularLocation>
</comment>
<dbReference type="GO" id="GO:0140359">
    <property type="term" value="F:ABC-type transporter activity"/>
    <property type="evidence" value="ECO:0007669"/>
    <property type="project" value="InterPro"/>
</dbReference>
<dbReference type="PROSITE" id="PS50893">
    <property type="entry name" value="ABC_TRANSPORTER_2"/>
    <property type="match status" value="1"/>
</dbReference>
<accession>E7RUM4</accession>
<keyword evidence="8 9" id="KW-0472">Membrane</keyword>
<gene>
    <name evidence="12" type="ORF">HMPREF0551_0190</name>
</gene>
<evidence type="ECO:0000256" key="2">
    <source>
        <dbReference type="ARBA" id="ARBA00022475"/>
    </source>
</evidence>
<evidence type="ECO:0000256" key="6">
    <source>
        <dbReference type="ARBA" id="ARBA00022840"/>
    </source>
</evidence>
<dbReference type="AlphaFoldDB" id="E7RUM4"/>
<dbReference type="GO" id="GO:0005524">
    <property type="term" value="F:ATP binding"/>
    <property type="evidence" value="ECO:0007669"/>
    <property type="project" value="UniProtKB-KW"/>
</dbReference>
<dbReference type="PANTHER" id="PTHR24221:SF654">
    <property type="entry name" value="ATP-BINDING CASSETTE SUB-FAMILY B MEMBER 6"/>
    <property type="match status" value="1"/>
</dbReference>
<evidence type="ECO:0000256" key="7">
    <source>
        <dbReference type="ARBA" id="ARBA00022989"/>
    </source>
</evidence>